<protein>
    <recommendedName>
        <fullName evidence="3">Altered inheritance of mitochondria protein 24, mitochondrial</fullName>
    </recommendedName>
</protein>
<name>A0AAV5QN63_9ASCO</name>
<organism evidence="1 2">
    <name type="scientific">Saccharomycopsis crataegensis</name>
    <dbReference type="NCBI Taxonomy" id="43959"/>
    <lineage>
        <taxon>Eukaryota</taxon>
        <taxon>Fungi</taxon>
        <taxon>Dikarya</taxon>
        <taxon>Ascomycota</taxon>
        <taxon>Saccharomycotina</taxon>
        <taxon>Saccharomycetes</taxon>
        <taxon>Saccharomycopsidaceae</taxon>
        <taxon>Saccharomycopsis</taxon>
    </lineage>
</organism>
<dbReference type="EMBL" id="BTFZ01000010">
    <property type="protein sequence ID" value="GMM35593.1"/>
    <property type="molecule type" value="Genomic_DNA"/>
</dbReference>
<dbReference type="InterPro" id="IPR021624">
    <property type="entry name" value="Saw1"/>
</dbReference>
<dbReference type="GeneID" id="90073572"/>
<dbReference type="Pfam" id="PF11561">
    <property type="entry name" value="Saw1"/>
    <property type="match status" value="1"/>
</dbReference>
<keyword evidence="2" id="KW-1185">Reference proteome</keyword>
<comment type="caution">
    <text evidence="1">The sequence shown here is derived from an EMBL/GenBank/DDBJ whole genome shotgun (WGS) entry which is preliminary data.</text>
</comment>
<dbReference type="GO" id="GO:0070336">
    <property type="term" value="F:flap-structured DNA binding"/>
    <property type="evidence" value="ECO:0007669"/>
    <property type="project" value="InterPro"/>
</dbReference>
<evidence type="ECO:0000313" key="2">
    <source>
        <dbReference type="Proteomes" id="UP001360560"/>
    </source>
</evidence>
<evidence type="ECO:0000313" key="1">
    <source>
        <dbReference type="EMBL" id="GMM35593.1"/>
    </source>
</evidence>
<evidence type="ECO:0008006" key="3">
    <source>
        <dbReference type="Google" id="ProtNLM"/>
    </source>
</evidence>
<dbReference type="RefSeq" id="XP_064852593.1">
    <property type="nucleotide sequence ID" value="XM_064996521.1"/>
</dbReference>
<dbReference type="AlphaFoldDB" id="A0AAV5QN63"/>
<gene>
    <name evidence="1" type="ORF">DASC09_029180</name>
</gene>
<sequence length="232" mass="26333">MAPSTSFLKISDRSAIPIRAFINRRAIAQQLTPENPAFFQTVVSVSNNSKSIVRLHRATKLRLSRIDLSRITTTFRDSLVDILFHIDVEELESISLINSKAKDGKFVLDDWDHHSTKESSSEKIPLNVSRSKDNIVLGLAKAGWRIHLVIDKTQLEILRTGTSVNSKGFNYGNYMRLMMKTADFTFPVEQEENPEAVGIFLAEENKKVEGILKYKKMQIIGKGIDVYVLRRP</sequence>
<dbReference type="GO" id="GO:0000736">
    <property type="term" value="P:double-strand break repair via single-strand annealing, removal of nonhomologous ends"/>
    <property type="evidence" value="ECO:0007669"/>
    <property type="project" value="InterPro"/>
</dbReference>
<reference evidence="1 2" key="1">
    <citation type="journal article" date="2023" name="Elife">
        <title>Identification of key yeast species and microbe-microbe interactions impacting larval growth of Drosophila in the wild.</title>
        <authorList>
            <person name="Mure A."/>
            <person name="Sugiura Y."/>
            <person name="Maeda R."/>
            <person name="Honda K."/>
            <person name="Sakurai N."/>
            <person name="Takahashi Y."/>
            <person name="Watada M."/>
            <person name="Katoh T."/>
            <person name="Gotoh A."/>
            <person name="Gotoh Y."/>
            <person name="Taniguchi I."/>
            <person name="Nakamura K."/>
            <person name="Hayashi T."/>
            <person name="Katayama T."/>
            <person name="Uemura T."/>
            <person name="Hattori Y."/>
        </authorList>
    </citation>
    <scope>NUCLEOTIDE SEQUENCE [LARGE SCALE GENOMIC DNA]</scope>
    <source>
        <strain evidence="1 2">SC-9</strain>
    </source>
</reference>
<proteinExistence type="predicted"/>
<accession>A0AAV5QN63</accession>
<dbReference type="Proteomes" id="UP001360560">
    <property type="component" value="Unassembled WGS sequence"/>
</dbReference>